<evidence type="ECO:0000313" key="5">
    <source>
        <dbReference type="EMBL" id="NMC63426.1"/>
    </source>
</evidence>
<evidence type="ECO:0000256" key="4">
    <source>
        <dbReference type="HAMAP-Rule" id="MF_00213"/>
    </source>
</evidence>
<name>A0A7X9FSC6_9DELT</name>
<feature type="binding site" evidence="4">
    <location>
        <position position="76"/>
    </location>
    <ligand>
        <name>Zn(2+)</name>
        <dbReference type="ChEBI" id="CHEBI:29105"/>
    </ligand>
</feature>
<dbReference type="Pfam" id="PF01155">
    <property type="entry name" value="HypA"/>
    <property type="match status" value="1"/>
</dbReference>
<dbReference type="AlphaFoldDB" id="A0A7X9FSC6"/>
<accession>A0A7X9FSC6</accession>
<dbReference type="HAMAP" id="MF_00213">
    <property type="entry name" value="HypA_HybF"/>
    <property type="match status" value="1"/>
</dbReference>
<dbReference type="PANTHER" id="PTHR34535:SF3">
    <property type="entry name" value="HYDROGENASE MATURATION FACTOR HYPA"/>
    <property type="match status" value="1"/>
</dbReference>
<evidence type="ECO:0000256" key="1">
    <source>
        <dbReference type="ARBA" id="ARBA00022596"/>
    </source>
</evidence>
<dbReference type="GO" id="GO:0008270">
    <property type="term" value="F:zinc ion binding"/>
    <property type="evidence" value="ECO:0007669"/>
    <property type="project" value="UniProtKB-UniRule"/>
</dbReference>
<keyword evidence="3 4" id="KW-0862">Zinc</keyword>
<dbReference type="Gene3D" id="3.30.2320.80">
    <property type="match status" value="1"/>
</dbReference>
<dbReference type="GO" id="GO:0051604">
    <property type="term" value="P:protein maturation"/>
    <property type="evidence" value="ECO:0007669"/>
    <property type="project" value="InterPro"/>
</dbReference>
<dbReference type="PANTHER" id="PTHR34535">
    <property type="entry name" value="HYDROGENASE MATURATION FACTOR HYPA"/>
    <property type="match status" value="1"/>
</dbReference>
<dbReference type="Proteomes" id="UP000524246">
    <property type="component" value="Unassembled WGS sequence"/>
</dbReference>
<proteinExistence type="inferred from homology"/>
<comment type="function">
    <text evidence="4">Involved in the maturation of [NiFe] hydrogenases. Required for nickel insertion into the metal center of the hydrogenase.</text>
</comment>
<feature type="binding site" evidence="4">
    <location>
        <position position="73"/>
    </location>
    <ligand>
        <name>Zn(2+)</name>
        <dbReference type="ChEBI" id="CHEBI:29105"/>
    </ligand>
</feature>
<feature type="binding site" evidence="4">
    <location>
        <position position="92"/>
    </location>
    <ligand>
        <name>Zn(2+)</name>
        <dbReference type="ChEBI" id="CHEBI:29105"/>
    </ligand>
</feature>
<reference evidence="5 6" key="1">
    <citation type="journal article" date="2020" name="Biotechnol. Biofuels">
        <title>New insights from the biogas microbiome by comprehensive genome-resolved metagenomics of nearly 1600 species originating from multiple anaerobic digesters.</title>
        <authorList>
            <person name="Campanaro S."/>
            <person name="Treu L."/>
            <person name="Rodriguez-R L.M."/>
            <person name="Kovalovszki A."/>
            <person name="Ziels R.M."/>
            <person name="Maus I."/>
            <person name="Zhu X."/>
            <person name="Kougias P.G."/>
            <person name="Basile A."/>
            <person name="Luo G."/>
            <person name="Schluter A."/>
            <person name="Konstantinidis K.T."/>
            <person name="Angelidaki I."/>
        </authorList>
    </citation>
    <scope>NUCLEOTIDE SEQUENCE [LARGE SCALE GENOMIC DNA]</scope>
    <source>
        <strain evidence="5">AS27yjCOA_65</strain>
    </source>
</reference>
<dbReference type="GO" id="GO:0016151">
    <property type="term" value="F:nickel cation binding"/>
    <property type="evidence" value="ECO:0007669"/>
    <property type="project" value="UniProtKB-UniRule"/>
</dbReference>
<organism evidence="5 6">
    <name type="scientific">SAR324 cluster bacterium</name>
    <dbReference type="NCBI Taxonomy" id="2024889"/>
    <lineage>
        <taxon>Bacteria</taxon>
        <taxon>Deltaproteobacteria</taxon>
        <taxon>SAR324 cluster</taxon>
    </lineage>
</organism>
<sequence length="113" mass="12404">MHELSLATSLVSQVEALLKEHKAEKVASISVSIGKLSGIDKGALEFCFPLACEGTALEGSKLLIEEIPVKVRCSDCEKSCEPEIPILMCRFCGSRNVKIIEGREFFLESMEVK</sequence>
<dbReference type="NCBIfam" id="TIGR00100">
    <property type="entry name" value="hypA"/>
    <property type="match status" value="1"/>
</dbReference>
<dbReference type="EMBL" id="JAAZON010000437">
    <property type="protein sequence ID" value="NMC63426.1"/>
    <property type="molecule type" value="Genomic_DNA"/>
</dbReference>
<evidence type="ECO:0000313" key="6">
    <source>
        <dbReference type="Proteomes" id="UP000524246"/>
    </source>
</evidence>
<feature type="binding site" evidence="4">
    <location>
        <position position="89"/>
    </location>
    <ligand>
        <name>Zn(2+)</name>
        <dbReference type="ChEBI" id="CHEBI:29105"/>
    </ligand>
</feature>
<protein>
    <recommendedName>
        <fullName evidence="4">Hydrogenase maturation factor HypA</fullName>
    </recommendedName>
</protein>
<dbReference type="PIRSF" id="PIRSF004761">
    <property type="entry name" value="Hydrgn_mat_HypA"/>
    <property type="match status" value="1"/>
</dbReference>
<evidence type="ECO:0000256" key="3">
    <source>
        <dbReference type="ARBA" id="ARBA00022833"/>
    </source>
</evidence>
<feature type="binding site" evidence="4">
    <location>
        <position position="2"/>
    </location>
    <ligand>
        <name>Ni(2+)</name>
        <dbReference type="ChEBI" id="CHEBI:49786"/>
    </ligand>
</feature>
<evidence type="ECO:0000256" key="2">
    <source>
        <dbReference type="ARBA" id="ARBA00022723"/>
    </source>
</evidence>
<keyword evidence="1 4" id="KW-0533">Nickel</keyword>
<dbReference type="InterPro" id="IPR000688">
    <property type="entry name" value="HypA/HybF"/>
</dbReference>
<comment type="caution">
    <text evidence="5">The sequence shown here is derived from an EMBL/GenBank/DDBJ whole genome shotgun (WGS) entry which is preliminary data.</text>
</comment>
<comment type="similarity">
    <text evidence="4">Belongs to the HypA/HybF family.</text>
</comment>
<gene>
    <name evidence="4 5" type="primary">hypA</name>
    <name evidence="5" type="ORF">GYA55_09705</name>
</gene>
<keyword evidence="2 4" id="KW-0479">Metal-binding</keyword>